<organism evidence="1 2">
    <name type="scientific">Pseudoroseomonas cervicalis ATCC 49957</name>
    <dbReference type="NCBI Taxonomy" id="525371"/>
    <lineage>
        <taxon>Bacteria</taxon>
        <taxon>Pseudomonadati</taxon>
        <taxon>Pseudomonadota</taxon>
        <taxon>Alphaproteobacteria</taxon>
        <taxon>Acetobacterales</taxon>
        <taxon>Roseomonadaceae</taxon>
        <taxon>Roseomonas</taxon>
    </lineage>
</organism>
<gene>
    <name evidence="1" type="ORF">HMPREF0731_3467</name>
</gene>
<dbReference type="EMBL" id="ADVL01000677">
    <property type="protein sequence ID" value="EFH10355.1"/>
    <property type="molecule type" value="Genomic_DNA"/>
</dbReference>
<comment type="caution">
    <text evidence="1">The sequence shown here is derived from an EMBL/GenBank/DDBJ whole genome shotgun (WGS) entry which is preliminary data.</text>
</comment>
<keyword evidence="2" id="KW-1185">Reference proteome</keyword>
<sequence>MLDAIALAEARGAWTAVRRYFGCKEAVHLDASAEPSLAAHMRELRARLEEAEAYEAVHGQGSLRKPDHPFNIRMDAMMRRLRESQGRVSSES</sequence>
<evidence type="ECO:0000313" key="2">
    <source>
        <dbReference type="Proteomes" id="UP000005324"/>
    </source>
</evidence>
<evidence type="ECO:0000313" key="1">
    <source>
        <dbReference type="EMBL" id="EFH10355.1"/>
    </source>
</evidence>
<protein>
    <submittedName>
        <fullName evidence="1">Uncharacterized protein</fullName>
    </submittedName>
</protein>
<dbReference type="Proteomes" id="UP000005324">
    <property type="component" value="Unassembled WGS sequence"/>
</dbReference>
<accession>D5RQV5</accession>
<reference evidence="1 2" key="1">
    <citation type="submission" date="2010-04" db="EMBL/GenBank/DDBJ databases">
        <authorList>
            <person name="Qin X."/>
            <person name="Bachman B."/>
            <person name="Battles P."/>
            <person name="Bell A."/>
            <person name="Bess C."/>
            <person name="Bickham C."/>
            <person name="Chaboub L."/>
            <person name="Chen D."/>
            <person name="Coyle M."/>
            <person name="Deiros D.R."/>
            <person name="Dinh H."/>
            <person name="Forbes L."/>
            <person name="Fowler G."/>
            <person name="Francisco L."/>
            <person name="Fu Q."/>
            <person name="Gubbala S."/>
            <person name="Hale W."/>
            <person name="Han Y."/>
            <person name="Hemphill L."/>
            <person name="Highlander S.K."/>
            <person name="Hirani K."/>
            <person name="Hogues M."/>
            <person name="Jackson L."/>
            <person name="Jakkamsetti A."/>
            <person name="Javaid M."/>
            <person name="Jiang H."/>
            <person name="Korchina V."/>
            <person name="Kovar C."/>
            <person name="Lara F."/>
            <person name="Lee S."/>
            <person name="Mata R."/>
            <person name="Mathew T."/>
            <person name="Moen C."/>
            <person name="Morales K."/>
            <person name="Munidasa M."/>
            <person name="Nazareth L."/>
            <person name="Ngo R."/>
            <person name="Nguyen L."/>
            <person name="Okwuonu G."/>
            <person name="Ongeri F."/>
            <person name="Patil S."/>
            <person name="Petrosino J."/>
            <person name="Pham C."/>
            <person name="Pham P."/>
            <person name="Pu L.-L."/>
            <person name="Puazo M."/>
            <person name="Raj R."/>
            <person name="Reid J."/>
            <person name="Rouhana J."/>
            <person name="Saada N."/>
            <person name="Shang Y."/>
            <person name="Simmons D."/>
            <person name="Thornton R."/>
            <person name="Warren J."/>
            <person name="Weissenberger G."/>
            <person name="Zhang J."/>
            <person name="Zhang L."/>
            <person name="Zhou C."/>
            <person name="Zhu D."/>
            <person name="Muzny D."/>
            <person name="Worley K."/>
            <person name="Gibbs R."/>
        </authorList>
    </citation>
    <scope>NUCLEOTIDE SEQUENCE [LARGE SCALE GENOMIC DNA]</scope>
    <source>
        <strain evidence="1 2">ATCC 49957</strain>
    </source>
</reference>
<dbReference type="HOGENOM" id="CLU_2411316_0_0_5"/>
<proteinExistence type="predicted"/>
<name>D5RQV5_9PROT</name>
<dbReference type="AlphaFoldDB" id="D5RQV5"/>